<accession>A0A4Q2S5H6</accession>
<dbReference type="AlphaFoldDB" id="A0A4Q2S5H6"/>
<keyword evidence="4" id="KW-1185">Reference proteome</keyword>
<evidence type="ECO:0000259" key="2">
    <source>
        <dbReference type="Pfam" id="PF03703"/>
    </source>
</evidence>
<dbReference type="Proteomes" id="UP000293291">
    <property type="component" value="Unassembled WGS sequence"/>
</dbReference>
<dbReference type="Pfam" id="PF03703">
    <property type="entry name" value="bPH_2"/>
    <property type="match status" value="2"/>
</dbReference>
<keyword evidence="1" id="KW-1133">Transmembrane helix</keyword>
<keyword evidence="1" id="KW-0812">Transmembrane</keyword>
<dbReference type="PANTHER" id="PTHR34473">
    <property type="entry name" value="UPF0699 TRANSMEMBRANE PROTEIN YDBS"/>
    <property type="match status" value="1"/>
</dbReference>
<feature type="transmembrane region" description="Helical" evidence="1">
    <location>
        <begin position="246"/>
        <end position="274"/>
    </location>
</feature>
<dbReference type="PANTHER" id="PTHR34473:SF2">
    <property type="entry name" value="UPF0699 TRANSMEMBRANE PROTEIN YDBT"/>
    <property type="match status" value="1"/>
</dbReference>
<feature type="domain" description="YdbS-like PH" evidence="2">
    <location>
        <begin position="426"/>
        <end position="502"/>
    </location>
</feature>
<feature type="transmembrane region" description="Helical" evidence="1">
    <location>
        <begin position="406"/>
        <end position="426"/>
    </location>
</feature>
<feature type="transmembrane region" description="Helical" evidence="1">
    <location>
        <begin position="46"/>
        <end position="67"/>
    </location>
</feature>
<gene>
    <name evidence="3" type="ORF">EUA07_20840</name>
</gene>
<protein>
    <recommendedName>
        <fullName evidence="2">YdbS-like PH domain-containing protein</fullName>
    </recommendedName>
</protein>
<organism evidence="3 4">
    <name type="scientific">Nocardioides ganghwensis</name>
    <dbReference type="NCBI Taxonomy" id="252230"/>
    <lineage>
        <taxon>Bacteria</taxon>
        <taxon>Bacillati</taxon>
        <taxon>Actinomycetota</taxon>
        <taxon>Actinomycetes</taxon>
        <taxon>Propionibacteriales</taxon>
        <taxon>Nocardioidaceae</taxon>
        <taxon>Nocardioides</taxon>
    </lineage>
</organism>
<feature type="transmembrane region" description="Helical" evidence="1">
    <location>
        <begin position="209"/>
        <end position="226"/>
    </location>
</feature>
<sequence length="527" mass="56515">MIPSPGNGWVRLSPRKLLLDPVKAVGQAVVPVVVALIGISQSDMRFWPLVFPLLVIAPLVFGALPWLTTHYRLTDTQIQVRSGILNKTTSTAPLDRVRSVDLEASVLHRVLGLQKVQVGTGVDDDRITLDALAAADAHALRTSLLGRRIAAEPPPPMPARESDHDLGQGVWPGHVPGPAQAAPATVPPAPAVPLATIDWSWLRFAPFSLGRLVLLVGGLGVLSQVADELPIWNEDTATSAWEWLTQFAVVAIVVVLAVAGLGLWLVVSVAGYVLQWWGFRLVREHGSLHLTSGLLTTRSITVEEAKVRGVEMTEPVLMRLVGGAELSTLATGVEDGVTQVLPPCPRTVAVGVGEAVLEHPGPLTDPLVEHGPRARRRAWFRQLRNALDVIVLLAVGWWWFDLTWWWLAALGAAFLALAAVVGEASYRHLGHALADDHLVAGSGALARVRTVLETDGIIGWVVSQSWWQRRIGLADLTATTAAGTERVVVRDVRLEVAVALADAATPGLLGDFVARGSDQPQPAPHPT</sequence>
<reference evidence="3 4" key="1">
    <citation type="submission" date="2019-01" db="EMBL/GenBank/DDBJ databases">
        <title>Novel species of Nocardioides.</title>
        <authorList>
            <person name="Liu Q."/>
            <person name="Xin Y.-H."/>
        </authorList>
    </citation>
    <scope>NUCLEOTIDE SEQUENCE [LARGE SCALE GENOMIC DNA]</scope>
    <source>
        <strain evidence="3 4">CGMCC 4.6875</strain>
    </source>
</reference>
<evidence type="ECO:0000256" key="1">
    <source>
        <dbReference type="SAM" id="Phobius"/>
    </source>
</evidence>
<dbReference type="EMBL" id="SDWU01000034">
    <property type="protein sequence ID" value="RYB96975.1"/>
    <property type="molecule type" value="Genomic_DNA"/>
</dbReference>
<name>A0A4Q2S5H6_9ACTN</name>
<dbReference type="InterPro" id="IPR014529">
    <property type="entry name" value="UCP026631"/>
</dbReference>
<dbReference type="RefSeq" id="WP_129457109.1">
    <property type="nucleotide sequence ID" value="NZ_JACXYX010000001.1"/>
</dbReference>
<proteinExistence type="predicted"/>
<feature type="transmembrane region" description="Helical" evidence="1">
    <location>
        <begin position="383"/>
        <end position="400"/>
    </location>
</feature>
<evidence type="ECO:0000313" key="4">
    <source>
        <dbReference type="Proteomes" id="UP000293291"/>
    </source>
</evidence>
<keyword evidence="1" id="KW-0472">Membrane</keyword>
<dbReference type="InterPro" id="IPR005182">
    <property type="entry name" value="YdbS-like_PH"/>
</dbReference>
<evidence type="ECO:0000313" key="3">
    <source>
        <dbReference type="EMBL" id="RYB96975.1"/>
    </source>
</evidence>
<dbReference type="OrthoDB" id="4121259at2"/>
<feature type="domain" description="YdbS-like PH" evidence="2">
    <location>
        <begin position="66"/>
        <end position="143"/>
    </location>
</feature>
<comment type="caution">
    <text evidence="3">The sequence shown here is derived from an EMBL/GenBank/DDBJ whole genome shotgun (WGS) entry which is preliminary data.</text>
</comment>
<dbReference type="PIRSF" id="PIRSF026631">
    <property type="entry name" value="UCP026631"/>
    <property type="match status" value="1"/>
</dbReference>